<name>A0ABT2UL85_9BACL</name>
<organism evidence="5 6">
    <name type="scientific">Paenibacillus baimaensis</name>
    <dbReference type="NCBI Taxonomy" id="2982185"/>
    <lineage>
        <taxon>Bacteria</taxon>
        <taxon>Bacillati</taxon>
        <taxon>Bacillota</taxon>
        <taxon>Bacilli</taxon>
        <taxon>Bacillales</taxon>
        <taxon>Paenibacillaceae</taxon>
        <taxon>Paenibacillus</taxon>
    </lineage>
</organism>
<dbReference type="InterPro" id="IPR008979">
    <property type="entry name" value="Galactose-bd-like_sf"/>
</dbReference>
<dbReference type="EMBL" id="JAOQIO010000084">
    <property type="protein sequence ID" value="MCU6794424.1"/>
    <property type="molecule type" value="Genomic_DNA"/>
</dbReference>
<dbReference type="PANTHER" id="PTHR43308:SF5">
    <property type="entry name" value="S-LAYER PROTEIN _ PEPTIDOGLYCAN ENDO-BETA-N-ACETYLGLUCOSAMINIDASE"/>
    <property type="match status" value="1"/>
</dbReference>
<reference evidence="5 6" key="1">
    <citation type="submission" date="2022-09" db="EMBL/GenBank/DDBJ databases">
        <authorList>
            <person name="Han X.L."/>
            <person name="Wang Q."/>
            <person name="Lu T."/>
        </authorList>
    </citation>
    <scope>NUCLEOTIDE SEQUENCE [LARGE SCALE GENOMIC DNA]</scope>
    <source>
        <strain evidence="5 6">WQ 127069</strain>
    </source>
</reference>
<dbReference type="InterPro" id="IPR025883">
    <property type="entry name" value="Cadherin-like_domain"/>
</dbReference>
<dbReference type="Pfam" id="PF12733">
    <property type="entry name" value="Cadherin-like"/>
    <property type="match status" value="4"/>
</dbReference>
<dbReference type="Proteomes" id="UP001652445">
    <property type="component" value="Unassembled WGS sequence"/>
</dbReference>
<feature type="domain" description="F5/8 type C" evidence="2">
    <location>
        <begin position="38"/>
        <end position="194"/>
    </location>
</feature>
<dbReference type="InterPro" id="IPR013783">
    <property type="entry name" value="Ig-like_fold"/>
</dbReference>
<evidence type="ECO:0000313" key="5">
    <source>
        <dbReference type="EMBL" id="MCU6794424.1"/>
    </source>
</evidence>
<sequence>MLNNTVRRRLSFGVTLLLLIATLCTGFTVVNQSNVAYAATSSTNLALGATATASSSVEEWVWHLANINDGQVDSTVSNYGWTSAQSSANSTEWVQLDLGANQTFNKMKLFPRNDPGNGGYGFPLDFKVEVSTNGTNWTQVVQKTDYPFPNPVVGQEFVFDNVTDRYVRVTGTKLRTDKNGTYYMQFAEIEVWSVVVPPTLTAVKTDNDTTHDIEITFTDDLAWRTAITAIKDGTISLTAGTDYEISAGKLTVKAGVLATGNHMITVKATGFTDALSNTFSITNKLPATVETNTNVTSITSSSATAGGNVTSSGGGTVTERGVAYSVYANPVSSNGKAAAASGGTGAFSVNLTGLQSATTYHLRAYAVSEFGTSYGQDATLTTLSSDSSLKALSLSGIALDQTVSADVYTYTASVPNHVSNLTVTGRADSTARLAVNGDRVENDQPSSTINLKVGRNTITVTITAQDGTKRDYTITVARAANNDATLSSLTIDQGELSPDFTSLNTNYTVNVPNSVSKLTASFATTNSNATFSVTGAVYSSVTGNVYAYNASNLVVGSNSIRMIVTAEDGTTKPYTLTVNRAQATPGPGGGDGGETPTLPANNANLSGLKLSSGTLTPEFASATTDYTASVDNDVSSITVTANVYDSKATVQVNGTAIAKGQASNAINLKVGSNKITVTVRAQDGTKKDYTITVTRAANNDATLSSLTIDQGELSPAFSSLNTDYTVSVPKSVSSLNVSLATTYSQAAFTVTGANDSSVTGNVYAYNVSNLVMGSNPIRILVTAESGATQLYTLTVTRASSSSSSTTSISNTVVSTNGNLTLPTGKKGEVSLDDEIKITIPDDAFVKELRVTIEKITDIQKLLTNKGILVSPIFEILKNFTENFSKPVTMIFTFDPNSLKNDQKPSVFYYDEAKKVWVEIGGKVDGNHITVEVDHFTKFAVFAVGQDQDTITDANLKLLNFSDISGHWAETNIKQAVSAGIVSGYPDDTFKPDRTVTRAEFAVMLMNGLKLPDKGAVLTFIDTEKIGSWAQKAVAQSAQAGIVSGYEDGTFRPDAEITRQEMAVMIARTLGLSIQTSTTTGFADDKDIPEWAKGAVGAMRKLGVIEGKGANAFAPNDKTTRAEAVTVLLKMFAYKG</sequence>
<dbReference type="PANTHER" id="PTHR43308">
    <property type="entry name" value="OUTER MEMBRANE PROTEIN ALPHA-RELATED"/>
    <property type="match status" value="1"/>
</dbReference>
<feature type="region of interest" description="Disordered" evidence="1">
    <location>
        <begin position="580"/>
        <end position="599"/>
    </location>
</feature>
<dbReference type="InterPro" id="IPR036116">
    <property type="entry name" value="FN3_sf"/>
</dbReference>
<dbReference type="PROSITE" id="PS51272">
    <property type="entry name" value="SLH"/>
    <property type="match status" value="3"/>
</dbReference>
<dbReference type="PROSITE" id="PS50022">
    <property type="entry name" value="FA58C_3"/>
    <property type="match status" value="1"/>
</dbReference>
<feature type="domain" description="SLH" evidence="4">
    <location>
        <begin position="1081"/>
        <end position="1135"/>
    </location>
</feature>
<dbReference type="Gene3D" id="2.60.40.10">
    <property type="entry name" value="Immunoglobulins"/>
    <property type="match status" value="1"/>
</dbReference>
<dbReference type="InterPro" id="IPR003961">
    <property type="entry name" value="FN3_dom"/>
</dbReference>
<dbReference type="Pfam" id="PF07550">
    <property type="entry name" value="Shr-like_HID"/>
    <property type="match status" value="1"/>
</dbReference>
<keyword evidence="6" id="KW-1185">Reference proteome</keyword>
<evidence type="ECO:0000259" key="3">
    <source>
        <dbReference type="PROSITE" id="PS50853"/>
    </source>
</evidence>
<dbReference type="InterPro" id="IPR011432">
    <property type="entry name" value="Shr-like_HID"/>
</dbReference>
<evidence type="ECO:0000259" key="4">
    <source>
        <dbReference type="PROSITE" id="PS51272"/>
    </source>
</evidence>
<feature type="domain" description="SLH" evidence="4">
    <location>
        <begin position="955"/>
        <end position="1014"/>
    </location>
</feature>
<evidence type="ECO:0000313" key="6">
    <source>
        <dbReference type="Proteomes" id="UP001652445"/>
    </source>
</evidence>
<dbReference type="InterPro" id="IPR000421">
    <property type="entry name" value="FA58C"/>
</dbReference>
<dbReference type="Pfam" id="PF00395">
    <property type="entry name" value="SLH"/>
    <property type="match status" value="3"/>
</dbReference>
<dbReference type="SUPFAM" id="SSF49785">
    <property type="entry name" value="Galactose-binding domain-like"/>
    <property type="match status" value="1"/>
</dbReference>
<feature type="domain" description="Fibronectin type-III" evidence="3">
    <location>
        <begin position="289"/>
        <end position="388"/>
    </location>
</feature>
<evidence type="ECO:0000256" key="1">
    <source>
        <dbReference type="SAM" id="MobiDB-lite"/>
    </source>
</evidence>
<dbReference type="InterPro" id="IPR051465">
    <property type="entry name" value="Cell_Envelope_Struct_Comp"/>
</dbReference>
<gene>
    <name evidence="5" type="ORF">OB236_20155</name>
</gene>
<dbReference type="PROSITE" id="PS50853">
    <property type="entry name" value="FN3"/>
    <property type="match status" value="1"/>
</dbReference>
<evidence type="ECO:0000259" key="2">
    <source>
        <dbReference type="PROSITE" id="PS50022"/>
    </source>
</evidence>
<protein>
    <submittedName>
        <fullName evidence="5">Cadherin-like beta sandwich domain-containing protein</fullName>
    </submittedName>
</protein>
<dbReference type="InterPro" id="IPR001119">
    <property type="entry name" value="SLH_dom"/>
</dbReference>
<dbReference type="SUPFAM" id="SSF49265">
    <property type="entry name" value="Fibronectin type III"/>
    <property type="match status" value="1"/>
</dbReference>
<comment type="caution">
    <text evidence="5">The sequence shown here is derived from an EMBL/GenBank/DDBJ whole genome shotgun (WGS) entry which is preliminary data.</text>
</comment>
<dbReference type="Pfam" id="PF00754">
    <property type="entry name" value="F5_F8_type_C"/>
    <property type="match status" value="1"/>
</dbReference>
<dbReference type="Gene3D" id="2.60.220.30">
    <property type="match status" value="1"/>
</dbReference>
<proteinExistence type="predicted"/>
<dbReference type="Gene3D" id="2.60.120.260">
    <property type="entry name" value="Galactose-binding domain-like"/>
    <property type="match status" value="1"/>
</dbReference>
<feature type="domain" description="SLH" evidence="4">
    <location>
        <begin position="1016"/>
        <end position="1079"/>
    </location>
</feature>
<accession>A0ABT2UL85</accession>
<dbReference type="RefSeq" id="WP_262685583.1">
    <property type="nucleotide sequence ID" value="NZ_JAOQIO010000084.1"/>
</dbReference>